<sequence>MIKRLKKLIEESTRLAVVMHQNPDGDAMGSALALYEYANDSGTSATVISPTPINENLLWMPHSEHIFIFDETLQSHQKQLQEFDTVVFVDHSSDGRNGSVSDYLTAPTEKRVFIDHHPSPNLEVAIAISEVESAATCCVLYEIFVALNAHISKTMGTCLYTGIITDTGNFRYGKGMAQLFRITSELIILGIDKEQVTQQIYYSNTENRLRLLGFVLNEKMKRVGNHAAYITLTEQEISSLNAKYNDTEDFVNYPLTIKDVYISAIFIEKDDYIKISLRSRVEFDVNLLARNHFNGGGHQNASGGRFYGTLQEATDLYSKNII</sequence>
<evidence type="ECO:0000259" key="2">
    <source>
        <dbReference type="Pfam" id="PF02272"/>
    </source>
</evidence>
<dbReference type="InterPro" id="IPR038763">
    <property type="entry name" value="DHH_sf"/>
</dbReference>
<dbReference type="Proteomes" id="UP000251835">
    <property type="component" value="Unassembled WGS sequence"/>
</dbReference>
<dbReference type="Gene3D" id="3.90.1640.10">
    <property type="entry name" value="inorganic pyrophosphatase (n-terminal core)"/>
    <property type="match status" value="1"/>
</dbReference>
<evidence type="ECO:0000313" key="3">
    <source>
        <dbReference type="EMBL" id="PVX49897.1"/>
    </source>
</evidence>
<dbReference type="GO" id="GO:0003676">
    <property type="term" value="F:nucleic acid binding"/>
    <property type="evidence" value="ECO:0007669"/>
    <property type="project" value="InterPro"/>
</dbReference>
<dbReference type="InterPro" id="IPR003156">
    <property type="entry name" value="DHHA1_dom"/>
</dbReference>
<comment type="caution">
    <text evidence="3">The sequence shown here is derived from an EMBL/GenBank/DDBJ whole genome shotgun (WGS) entry which is preliminary data.</text>
</comment>
<accession>A0A7L4UNN3</accession>
<dbReference type="InterPro" id="IPR001667">
    <property type="entry name" value="DDH_dom"/>
</dbReference>
<dbReference type="Pfam" id="PF02272">
    <property type="entry name" value="DHHA1"/>
    <property type="match status" value="1"/>
</dbReference>
<feature type="domain" description="DHHA1" evidence="2">
    <location>
        <begin position="241"/>
        <end position="312"/>
    </location>
</feature>
<evidence type="ECO:0000313" key="4">
    <source>
        <dbReference type="Proteomes" id="UP000251835"/>
    </source>
</evidence>
<feature type="domain" description="DDH" evidence="1">
    <location>
        <begin position="16"/>
        <end position="163"/>
    </location>
</feature>
<dbReference type="Pfam" id="PF01368">
    <property type="entry name" value="DHH"/>
    <property type="match status" value="1"/>
</dbReference>
<dbReference type="PANTHER" id="PTHR47618:SF1">
    <property type="entry name" value="BIFUNCTIONAL OLIGORIBONUCLEASE AND PAP PHOSPHATASE NRNA"/>
    <property type="match status" value="1"/>
</dbReference>
<evidence type="ECO:0000259" key="1">
    <source>
        <dbReference type="Pfam" id="PF01368"/>
    </source>
</evidence>
<protein>
    <submittedName>
        <fullName evidence="3">Phosphoesterase RecJ-like protein</fullName>
    </submittedName>
</protein>
<dbReference type="Gene3D" id="3.10.310.30">
    <property type="match status" value="1"/>
</dbReference>
<keyword evidence="4" id="KW-1185">Reference proteome</keyword>
<dbReference type="EMBL" id="QENZ01000005">
    <property type="protein sequence ID" value="PVX49897.1"/>
    <property type="molecule type" value="Genomic_DNA"/>
</dbReference>
<name>A0A7L4UNN3_BALHA</name>
<dbReference type="SUPFAM" id="SSF64182">
    <property type="entry name" value="DHH phosphoesterases"/>
    <property type="match status" value="1"/>
</dbReference>
<dbReference type="AlphaFoldDB" id="A0A7L4UNN3"/>
<dbReference type="PANTHER" id="PTHR47618">
    <property type="entry name" value="BIFUNCTIONAL OLIGORIBONUCLEASE AND PAP PHOSPHATASE NRNA"/>
    <property type="match status" value="1"/>
</dbReference>
<proteinExistence type="predicted"/>
<organism evidence="3 4">
    <name type="scientific">Balneicella halophila</name>
    <dbReference type="NCBI Taxonomy" id="1537566"/>
    <lineage>
        <taxon>Bacteria</taxon>
        <taxon>Pseudomonadati</taxon>
        <taxon>Bacteroidota</taxon>
        <taxon>Bacteroidia</taxon>
        <taxon>Bacteroidales</taxon>
        <taxon>Balneicellaceae</taxon>
        <taxon>Balneicella</taxon>
    </lineage>
</organism>
<gene>
    <name evidence="3" type="ORF">C7377_1535</name>
</gene>
<dbReference type="InterPro" id="IPR051319">
    <property type="entry name" value="Oligoribo/pAp-PDE_c-di-AMP_PDE"/>
</dbReference>
<dbReference type="RefSeq" id="WP_165806874.1">
    <property type="nucleotide sequence ID" value="NZ_QENZ01000005.1"/>
</dbReference>
<reference evidence="3 4" key="1">
    <citation type="submission" date="2018-05" db="EMBL/GenBank/DDBJ databases">
        <title>Genomic Encyclopedia of Type Strains, Phase IV (KMG-IV): sequencing the most valuable type-strain genomes for metagenomic binning, comparative biology and taxonomic classification.</title>
        <authorList>
            <person name="Goeker M."/>
        </authorList>
    </citation>
    <scope>NUCLEOTIDE SEQUENCE [LARGE SCALE GENOMIC DNA]</scope>
    <source>
        <strain evidence="3 4">DSM 28579</strain>
    </source>
</reference>